<evidence type="ECO:0000313" key="3">
    <source>
        <dbReference type="Proteomes" id="UP000235786"/>
    </source>
</evidence>
<dbReference type="PANTHER" id="PTHR43798:SF24">
    <property type="entry name" value="CIS-3-ALKYL-4-ALKYLOXETAN-2-ONE DECARBOXYLASE"/>
    <property type="match status" value="1"/>
</dbReference>
<gene>
    <name evidence="2" type="ORF">L207DRAFT_499279</name>
</gene>
<dbReference type="InterPro" id="IPR000073">
    <property type="entry name" value="AB_hydrolase_1"/>
</dbReference>
<dbReference type="SUPFAM" id="SSF53474">
    <property type="entry name" value="alpha/beta-Hydrolases"/>
    <property type="match status" value="1"/>
</dbReference>
<dbReference type="GO" id="GO:0016787">
    <property type="term" value="F:hydrolase activity"/>
    <property type="evidence" value="ECO:0007669"/>
    <property type="project" value="UniProtKB-KW"/>
</dbReference>
<dbReference type="InterPro" id="IPR050266">
    <property type="entry name" value="AB_hydrolase_sf"/>
</dbReference>
<dbReference type="NCBIfam" id="NF002938">
    <property type="entry name" value="PRK03592.1"/>
    <property type="match status" value="1"/>
</dbReference>
<dbReference type="Gene3D" id="3.40.50.1820">
    <property type="entry name" value="alpha/beta hydrolase"/>
    <property type="match status" value="1"/>
</dbReference>
<keyword evidence="3" id="KW-1185">Reference proteome</keyword>
<reference evidence="2 3" key="1">
    <citation type="submission" date="2016-04" db="EMBL/GenBank/DDBJ databases">
        <title>A degradative enzymes factory behind the ericoid mycorrhizal symbiosis.</title>
        <authorList>
            <consortium name="DOE Joint Genome Institute"/>
            <person name="Martino E."/>
            <person name="Morin E."/>
            <person name="Grelet G."/>
            <person name="Kuo A."/>
            <person name="Kohler A."/>
            <person name="Daghino S."/>
            <person name="Barry K."/>
            <person name="Choi C."/>
            <person name="Cichocki N."/>
            <person name="Clum A."/>
            <person name="Copeland A."/>
            <person name="Hainaut M."/>
            <person name="Haridas S."/>
            <person name="Labutti K."/>
            <person name="Lindquist E."/>
            <person name="Lipzen A."/>
            <person name="Khouja H.-R."/>
            <person name="Murat C."/>
            <person name="Ohm R."/>
            <person name="Olson A."/>
            <person name="Spatafora J."/>
            <person name="Veneault-Fourrey C."/>
            <person name="Henrissat B."/>
            <person name="Grigoriev I."/>
            <person name="Martin F."/>
            <person name="Perotto S."/>
        </authorList>
    </citation>
    <scope>NUCLEOTIDE SEQUENCE [LARGE SCALE GENOMIC DNA]</scope>
    <source>
        <strain evidence="2 3">F</strain>
    </source>
</reference>
<dbReference type="Pfam" id="PF00561">
    <property type="entry name" value="Abhydrolase_1"/>
    <property type="match status" value="1"/>
</dbReference>
<sequence length="308" mass="35218">MAQSFESNVSAEFPFPLTRVEVLESYMTYIDTGAPQTNRQEVALFIHGNPVSTYLWRNIIPHVSRNLRCIAPDLIGFGSSGKPPILYRFRDHAAYLSAFIDAILPNQKVILIVQDWGSALGFNWAAQNPTRVLGLAFWEFLRPFPTFDDLVRGPSQTLYRNFRDPVEGRKLTIEENAMIERVLPNAVMRPLTQVENDAYRAPFLEKGAREPLFRVPNELPIEGQLADVWDIFEKFHAWLLESEVPKLLFWAKPGRLVTAEKAAWYLERLRNVKGVGVGDGLHFLEEDHPQKLGTEITRWISEVVLNDS</sequence>
<organism evidence="2 3">
    <name type="scientific">Hyaloscypha variabilis (strain UAMH 11265 / GT02V1 / F)</name>
    <name type="common">Meliniomyces variabilis</name>
    <dbReference type="NCBI Taxonomy" id="1149755"/>
    <lineage>
        <taxon>Eukaryota</taxon>
        <taxon>Fungi</taxon>
        <taxon>Dikarya</taxon>
        <taxon>Ascomycota</taxon>
        <taxon>Pezizomycotina</taxon>
        <taxon>Leotiomycetes</taxon>
        <taxon>Helotiales</taxon>
        <taxon>Hyaloscyphaceae</taxon>
        <taxon>Hyaloscypha</taxon>
        <taxon>Hyaloscypha variabilis</taxon>
    </lineage>
</organism>
<dbReference type="PRINTS" id="PR00412">
    <property type="entry name" value="EPOXHYDRLASE"/>
</dbReference>
<dbReference type="InterPro" id="IPR029058">
    <property type="entry name" value="AB_hydrolase_fold"/>
</dbReference>
<feature type="domain" description="AB hydrolase-1" evidence="1">
    <location>
        <begin position="44"/>
        <end position="164"/>
    </location>
</feature>
<name>A0A2J6R3A6_HYAVF</name>
<proteinExistence type="predicted"/>
<protein>
    <submittedName>
        <fullName evidence="2">Alpha/beta-hydrolase</fullName>
    </submittedName>
</protein>
<accession>A0A2J6R3A6</accession>
<dbReference type="AlphaFoldDB" id="A0A2J6R3A6"/>
<dbReference type="EMBL" id="KZ613957">
    <property type="protein sequence ID" value="PMD33010.1"/>
    <property type="molecule type" value="Genomic_DNA"/>
</dbReference>
<dbReference type="STRING" id="1149755.A0A2J6R3A6"/>
<dbReference type="InterPro" id="IPR000639">
    <property type="entry name" value="Epox_hydrolase-like"/>
</dbReference>
<dbReference type="Proteomes" id="UP000235786">
    <property type="component" value="Unassembled WGS sequence"/>
</dbReference>
<evidence type="ECO:0000313" key="2">
    <source>
        <dbReference type="EMBL" id="PMD33010.1"/>
    </source>
</evidence>
<dbReference type="PANTHER" id="PTHR43798">
    <property type="entry name" value="MONOACYLGLYCEROL LIPASE"/>
    <property type="match status" value="1"/>
</dbReference>
<dbReference type="OrthoDB" id="284184at2759"/>
<evidence type="ECO:0000259" key="1">
    <source>
        <dbReference type="Pfam" id="PF00561"/>
    </source>
</evidence>
<keyword evidence="2" id="KW-0378">Hydrolase</keyword>
<dbReference type="GO" id="GO:0016020">
    <property type="term" value="C:membrane"/>
    <property type="evidence" value="ECO:0007669"/>
    <property type="project" value="TreeGrafter"/>
</dbReference>